<dbReference type="Pfam" id="PF03221">
    <property type="entry name" value="HTH_Tnp_Tc5"/>
    <property type="match status" value="1"/>
</dbReference>
<dbReference type="OrthoDB" id="4225981at2759"/>
<dbReference type="InParanoid" id="B8MK34"/>
<dbReference type="EMBL" id="EQ962657">
    <property type="protein sequence ID" value="EED14851.1"/>
    <property type="molecule type" value="Genomic_DNA"/>
</dbReference>
<dbReference type="InterPro" id="IPR006600">
    <property type="entry name" value="HTH_CenpB_DNA-bd_dom"/>
</dbReference>
<dbReference type="OMA" id="MIYGISR"/>
<evidence type="ECO:0000256" key="1">
    <source>
        <dbReference type="ARBA" id="ARBA00023125"/>
    </source>
</evidence>
<evidence type="ECO:0000313" key="4">
    <source>
        <dbReference type="Proteomes" id="UP000001745"/>
    </source>
</evidence>
<dbReference type="GO" id="GO:0003677">
    <property type="term" value="F:DNA binding"/>
    <property type="evidence" value="ECO:0007669"/>
    <property type="project" value="UniProtKB-KW"/>
</dbReference>
<dbReference type="Proteomes" id="UP000001745">
    <property type="component" value="Unassembled WGS sequence"/>
</dbReference>
<proteinExistence type="predicted"/>
<dbReference type="VEuPathDB" id="FungiDB:TSTA_043260"/>
<dbReference type="GeneID" id="8104968"/>
<sequence length="182" mass="20273">MSLCFCGSSTKNLVPDWSKGAAAAPTHHFLGRPAVVLELVASNREKSNTLLNPGEKPNIALVARTYGVNASQLSKRFRGVSGTKQAQYNNQRLLNVEQSRMLLQYVNQLTENGLPSTPTMLANFARDITGKEPGKNWVTRWVKAHGKEVISRHSSGLDSDRKKADSAWRYTLYFELIGRKIE</sequence>
<dbReference type="RefSeq" id="XP_002484804.1">
    <property type="nucleotide sequence ID" value="XM_002484759.1"/>
</dbReference>
<gene>
    <name evidence="3" type="ORF">TSTA_043260</name>
</gene>
<evidence type="ECO:0000259" key="2">
    <source>
        <dbReference type="PROSITE" id="PS51253"/>
    </source>
</evidence>
<reference evidence="4" key="1">
    <citation type="journal article" date="2015" name="Genome Announc.">
        <title>Genome sequence of the AIDS-associated pathogen Penicillium marneffei (ATCC18224) and its near taxonomic relative Talaromyces stipitatus (ATCC10500).</title>
        <authorList>
            <person name="Nierman W.C."/>
            <person name="Fedorova-Abrams N.D."/>
            <person name="Andrianopoulos A."/>
        </authorList>
    </citation>
    <scope>NUCLEOTIDE SEQUENCE [LARGE SCALE GENOMIC DNA]</scope>
    <source>
        <strain evidence="4">ATCC 10500 / CBS 375.48 / QM 6759 / NRRL 1006</strain>
    </source>
</reference>
<accession>B8MK34</accession>
<feature type="domain" description="HTH CENPB-type" evidence="2">
    <location>
        <begin position="86"/>
        <end position="151"/>
    </location>
</feature>
<dbReference type="HOGENOM" id="CLU_1482953_0_0_1"/>
<dbReference type="PhylomeDB" id="B8MK34"/>
<protein>
    <recommendedName>
        <fullName evidence="2">HTH CENPB-type domain-containing protein</fullName>
    </recommendedName>
</protein>
<name>B8MK34_TALSN</name>
<evidence type="ECO:0000313" key="3">
    <source>
        <dbReference type="EMBL" id="EED14851.1"/>
    </source>
</evidence>
<keyword evidence="1" id="KW-0238">DNA-binding</keyword>
<dbReference type="AlphaFoldDB" id="B8MK34"/>
<organism evidence="3 4">
    <name type="scientific">Talaromyces stipitatus (strain ATCC 10500 / CBS 375.48 / QM 6759 / NRRL 1006)</name>
    <name type="common">Penicillium stipitatum</name>
    <dbReference type="NCBI Taxonomy" id="441959"/>
    <lineage>
        <taxon>Eukaryota</taxon>
        <taxon>Fungi</taxon>
        <taxon>Dikarya</taxon>
        <taxon>Ascomycota</taxon>
        <taxon>Pezizomycotina</taxon>
        <taxon>Eurotiomycetes</taxon>
        <taxon>Eurotiomycetidae</taxon>
        <taxon>Eurotiales</taxon>
        <taxon>Trichocomaceae</taxon>
        <taxon>Talaromyces</taxon>
        <taxon>Talaromyces sect. Talaromyces</taxon>
    </lineage>
</organism>
<keyword evidence="4" id="KW-1185">Reference proteome</keyword>
<dbReference type="PROSITE" id="PS51253">
    <property type="entry name" value="HTH_CENPB"/>
    <property type="match status" value="1"/>
</dbReference>